<organism evidence="2">
    <name type="scientific">Tanacetum cinerariifolium</name>
    <name type="common">Dalmatian daisy</name>
    <name type="synonym">Chrysanthemum cinerariifolium</name>
    <dbReference type="NCBI Taxonomy" id="118510"/>
    <lineage>
        <taxon>Eukaryota</taxon>
        <taxon>Viridiplantae</taxon>
        <taxon>Streptophyta</taxon>
        <taxon>Embryophyta</taxon>
        <taxon>Tracheophyta</taxon>
        <taxon>Spermatophyta</taxon>
        <taxon>Magnoliopsida</taxon>
        <taxon>eudicotyledons</taxon>
        <taxon>Gunneridae</taxon>
        <taxon>Pentapetalae</taxon>
        <taxon>asterids</taxon>
        <taxon>campanulids</taxon>
        <taxon>Asterales</taxon>
        <taxon>Asteraceae</taxon>
        <taxon>Asteroideae</taxon>
        <taxon>Anthemideae</taxon>
        <taxon>Anthemidinae</taxon>
        <taxon>Tanacetum</taxon>
    </lineage>
</organism>
<proteinExistence type="predicted"/>
<evidence type="ECO:0000256" key="1">
    <source>
        <dbReference type="SAM" id="MobiDB-lite"/>
    </source>
</evidence>
<sequence>EGTGSTSGVPDVPTDESEEEISWNSTNEKVMRMKERMVMVMMKEMMVMMVKKEMMMMTKNQEIRIVLMPSQKHLKTLMMKAMVKRI</sequence>
<accession>A0A699VC04</accession>
<dbReference type="EMBL" id="BKCJ011429660">
    <property type="protein sequence ID" value="GFD32925.1"/>
    <property type="molecule type" value="Genomic_DNA"/>
</dbReference>
<evidence type="ECO:0000313" key="2">
    <source>
        <dbReference type="EMBL" id="GFD32925.1"/>
    </source>
</evidence>
<feature type="non-terminal residue" evidence="2">
    <location>
        <position position="1"/>
    </location>
</feature>
<dbReference type="AlphaFoldDB" id="A0A699VC04"/>
<protein>
    <submittedName>
        <fullName evidence="2">Uncharacterized protein</fullName>
    </submittedName>
</protein>
<reference evidence="2" key="1">
    <citation type="journal article" date="2019" name="Sci. Rep.">
        <title>Draft genome of Tanacetum cinerariifolium, the natural source of mosquito coil.</title>
        <authorList>
            <person name="Yamashiro T."/>
            <person name="Shiraishi A."/>
            <person name="Satake H."/>
            <person name="Nakayama K."/>
        </authorList>
    </citation>
    <scope>NUCLEOTIDE SEQUENCE</scope>
</reference>
<comment type="caution">
    <text evidence="2">The sequence shown here is derived from an EMBL/GenBank/DDBJ whole genome shotgun (WGS) entry which is preliminary data.</text>
</comment>
<gene>
    <name evidence="2" type="ORF">Tci_904894</name>
</gene>
<name>A0A699VC04_TANCI</name>
<feature type="region of interest" description="Disordered" evidence="1">
    <location>
        <begin position="1"/>
        <end position="26"/>
    </location>
</feature>